<feature type="transmembrane region" description="Helical" evidence="1">
    <location>
        <begin position="12"/>
        <end position="29"/>
    </location>
</feature>
<dbReference type="Pfam" id="PF07343">
    <property type="entry name" value="DUF1475"/>
    <property type="match status" value="1"/>
</dbReference>
<dbReference type="PANTHER" id="PTHR36318:SF3">
    <property type="entry name" value="OS06G0581300 PROTEIN"/>
    <property type="match status" value="1"/>
</dbReference>
<protein>
    <submittedName>
        <fullName evidence="2">Uncharacterized protein</fullName>
    </submittedName>
</protein>
<feature type="transmembrane region" description="Helical" evidence="1">
    <location>
        <begin position="41"/>
        <end position="65"/>
    </location>
</feature>
<dbReference type="Proteomes" id="UP001153076">
    <property type="component" value="Unassembled WGS sequence"/>
</dbReference>
<evidence type="ECO:0000313" key="2">
    <source>
        <dbReference type="EMBL" id="KAJ8446081.1"/>
    </source>
</evidence>
<feature type="transmembrane region" description="Helical" evidence="1">
    <location>
        <begin position="151"/>
        <end position="172"/>
    </location>
</feature>
<dbReference type="OrthoDB" id="611851at2759"/>
<organism evidence="2 3">
    <name type="scientific">Carnegiea gigantea</name>
    <dbReference type="NCBI Taxonomy" id="171969"/>
    <lineage>
        <taxon>Eukaryota</taxon>
        <taxon>Viridiplantae</taxon>
        <taxon>Streptophyta</taxon>
        <taxon>Embryophyta</taxon>
        <taxon>Tracheophyta</taxon>
        <taxon>Spermatophyta</taxon>
        <taxon>Magnoliopsida</taxon>
        <taxon>eudicotyledons</taxon>
        <taxon>Gunneridae</taxon>
        <taxon>Pentapetalae</taxon>
        <taxon>Caryophyllales</taxon>
        <taxon>Cactineae</taxon>
        <taxon>Cactaceae</taxon>
        <taxon>Cactoideae</taxon>
        <taxon>Echinocereeae</taxon>
        <taxon>Carnegiea</taxon>
    </lineage>
</organism>
<keyword evidence="1" id="KW-1133">Transmembrane helix</keyword>
<accession>A0A9Q1KKF6</accession>
<name>A0A9Q1KKF6_9CARY</name>
<feature type="transmembrane region" description="Helical" evidence="1">
    <location>
        <begin position="89"/>
        <end position="113"/>
    </location>
</feature>
<comment type="caution">
    <text evidence="2">The sequence shown here is derived from an EMBL/GenBank/DDBJ whole genome shotgun (WGS) entry which is preliminary data.</text>
</comment>
<keyword evidence="1" id="KW-0812">Transmembrane</keyword>
<evidence type="ECO:0000256" key="1">
    <source>
        <dbReference type="SAM" id="Phobius"/>
    </source>
</evidence>
<gene>
    <name evidence="2" type="ORF">Cgig2_017583</name>
</gene>
<dbReference type="PANTHER" id="PTHR36318">
    <property type="entry name" value="OS06G0581300 PROTEIN"/>
    <property type="match status" value="1"/>
</dbReference>
<evidence type="ECO:0000313" key="3">
    <source>
        <dbReference type="Proteomes" id="UP001153076"/>
    </source>
</evidence>
<keyword evidence="1" id="KW-0472">Membrane</keyword>
<feature type="transmembrane region" description="Helical" evidence="1">
    <location>
        <begin position="184"/>
        <end position="205"/>
    </location>
</feature>
<dbReference type="EMBL" id="JAKOGI010000061">
    <property type="protein sequence ID" value="KAJ8446081.1"/>
    <property type="molecule type" value="Genomic_DNA"/>
</dbReference>
<dbReference type="AlphaFoldDB" id="A0A9Q1KKF6"/>
<keyword evidence="3" id="KW-1185">Reference proteome</keyword>
<sequence>MANNSTVTVLKSVVIGLGCLMVATLIYTISIDGFPFRKDLLTPWMIATLVDFYINVIILAGHFLWLPGEGVVLSSGGSRAWVCYKESSWLAAVIWVILLACLGSAATCLYIAVKLYMLSAEESSHDPIYHLLLQPQEGNAMHEKSSFQLPAARVIFSLLGCLMLGVLVYTTLNYGSPFHKELLTPWMIATLIDFCINISALSAWIGYKESSWLTAFAWIVLLICCGREISFEVT</sequence>
<reference evidence="2" key="1">
    <citation type="submission" date="2022-04" db="EMBL/GenBank/DDBJ databases">
        <title>Carnegiea gigantea Genome sequencing and assembly v2.</title>
        <authorList>
            <person name="Copetti D."/>
            <person name="Sanderson M.J."/>
            <person name="Burquez A."/>
            <person name="Wojciechowski M.F."/>
        </authorList>
    </citation>
    <scope>NUCLEOTIDE SEQUENCE</scope>
    <source>
        <strain evidence="2">SGP5-SGP5p</strain>
        <tissue evidence="2">Aerial part</tissue>
    </source>
</reference>
<dbReference type="InterPro" id="IPR009943">
    <property type="entry name" value="DUF1475"/>
</dbReference>
<feature type="transmembrane region" description="Helical" evidence="1">
    <location>
        <begin position="212"/>
        <end position="231"/>
    </location>
</feature>
<proteinExistence type="predicted"/>